<name>B6WYG2_9BACT</name>
<sequence>RGPRIALGARFALFPLLSGGACGTGGAVSSCRALDALCAAFALGASGTDPDPKGRRILLRRSPGGGVFDAFPDLPVERHTVKTA</sequence>
<dbReference type="EMBL" id="ABXU01000099">
    <property type="protein sequence ID" value="EEB31982.1"/>
    <property type="molecule type" value="Genomic_DNA"/>
</dbReference>
<reference evidence="1 2" key="1">
    <citation type="submission" date="2008-10" db="EMBL/GenBank/DDBJ databases">
        <title>Draft genome sequence of Desulvovibrio piger (ATCC 29098).</title>
        <authorList>
            <person name="Sudarsanam P."/>
            <person name="Ley R."/>
            <person name="Guruge J."/>
            <person name="Turnbaugh P.J."/>
            <person name="Mahowald M."/>
            <person name="Liep D."/>
            <person name="Gordon J."/>
        </authorList>
    </citation>
    <scope>NUCLEOTIDE SEQUENCE [LARGE SCALE GENOMIC DNA]</scope>
    <source>
        <strain evidence="1 2">ATCC 29098</strain>
    </source>
</reference>
<organism evidence="1 2">
    <name type="scientific">Desulfovibrio piger ATCC 29098</name>
    <dbReference type="NCBI Taxonomy" id="411464"/>
    <lineage>
        <taxon>Bacteria</taxon>
        <taxon>Pseudomonadati</taxon>
        <taxon>Thermodesulfobacteriota</taxon>
        <taxon>Desulfovibrionia</taxon>
        <taxon>Desulfovibrionales</taxon>
        <taxon>Desulfovibrionaceae</taxon>
        <taxon>Desulfovibrio</taxon>
    </lineage>
</organism>
<proteinExistence type="predicted"/>
<evidence type="ECO:0000313" key="1">
    <source>
        <dbReference type="EMBL" id="EEB31982.1"/>
    </source>
</evidence>
<accession>B6WYG2</accession>
<dbReference type="AlphaFoldDB" id="B6WYG2"/>
<comment type="caution">
    <text evidence="1">The sequence shown here is derived from an EMBL/GenBank/DDBJ whole genome shotgun (WGS) entry which is preliminary data.</text>
</comment>
<feature type="non-terminal residue" evidence="1">
    <location>
        <position position="1"/>
    </location>
</feature>
<protein>
    <submittedName>
        <fullName evidence="1">Uncharacterized protein</fullName>
    </submittedName>
</protein>
<evidence type="ECO:0000313" key="2">
    <source>
        <dbReference type="Proteomes" id="UP000003676"/>
    </source>
</evidence>
<gene>
    <name evidence="1" type="ORF">DESPIG_03144</name>
</gene>
<dbReference type="RefSeq" id="WP_006009444.1">
    <property type="nucleotide sequence ID" value="NZ_DS996369.1"/>
</dbReference>
<dbReference type="Proteomes" id="UP000003676">
    <property type="component" value="Unassembled WGS sequence"/>
</dbReference>
<dbReference type="HOGENOM" id="CLU_2517732_0_0_7"/>
<reference evidence="1 2" key="2">
    <citation type="submission" date="2008-10" db="EMBL/GenBank/DDBJ databases">
        <authorList>
            <person name="Fulton L."/>
            <person name="Clifton S."/>
            <person name="Fulton B."/>
            <person name="Xu J."/>
            <person name="Minx P."/>
            <person name="Pepin K.H."/>
            <person name="Johnson M."/>
            <person name="Bhonagiri V."/>
            <person name="Nash W.E."/>
            <person name="Mardis E.R."/>
            <person name="Wilson R.K."/>
        </authorList>
    </citation>
    <scope>NUCLEOTIDE SEQUENCE [LARGE SCALE GENOMIC DNA]</scope>
    <source>
        <strain evidence="1 2">ATCC 29098</strain>
    </source>
</reference>